<dbReference type="Proteomes" id="UP001517388">
    <property type="component" value="Unassembled WGS sequence"/>
</dbReference>
<name>A0ACC7S7D6_DOLFA</name>
<proteinExistence type="predicted"/>
<keyword evidence="2" id="KW-1185">Reference proteome</keyword>
<protein>
    <submittedName>
        <fullName evidence="1">Tetratricopeptide repeat protein</fullName>
    </submittedName>
</protein>
<evidence type="ECO:0000313" key="2">
    <source>
        <dbReference type="Proteomes" id="UP001517388"/>
    </source>
</evidence>
<dbReference type="EMBL" id="VILF01000004">
    <property type="protein sequence ID" value="MTJ44478.1"/>
    <property type="molecule type" value="Genomic_DNA"/>
</dbReference>
<sequence>MNSDDIQSLISKADDLLRNRDSKQAIVIIQQVLEIEPDNIEALKIYAESLVKLNKVEAALTIFEKALQLAPNNVSILRNYGSALLQSADYDKALNILDKALQIEPNNVKVLSTYIKALLKIKLYDKAFVIFERSLKINPNNTITLDSYGQALAESGNYEKSFHIFEQALQINSTNITVLNSYGKALAESGNYEKSFDIFEQALQIDPTNTIVLNSYGKALAESGNCEKAFDIFEQSLQINPDNTTTLNSYKQPLAKSGNYEKVFEIFERYLKIKPNNIRVLTSYGKALAESENYEKAFEIFEQSLQIEPNNTITLTSYGKALTESRNYEKAFEIFEQSLQIEPNNTITLTSYGKALTESRNYRKACEIFKQSLQIKPNNIIALTSYGQALVYARNYEKAYKIFEQSLRIKPNDIKTLTSYGQALTESERYDKACEIFEQSLQLQPDDIITIARYGNTLTKYGKVLLDAGEFEKASEIFKRFLQIKSDNYISFIYARCLEELGRYKDGISQLQAIDFDSLPQYHINVIHITLGRLHYGLKLYEKGDQYFNLAIANSDDIEKSLLSSARSIFAHNPYNETAVKMLQQIAEESPRYSQALEMLTLNLSEEEYFKMVKSDYQSGVNDTEILNRAIYHKIANEISILKGIAYRILRFSQTEYPLLTGIINDIEDVLEEVNRRRGLEKSQIATISNDQYEQILAIISKTAHDISDFVNNQLAIIESKTRRAMRKLAVDDPHYKQFEKLLTQLEFTQIALNDLKAINEGIKIKNHHFKIKKLFEKWEANPHIDNASITLDVENGDSEFNGDEEKIKSILNELVENSLKHNDKKLDLNISISTQDIINPPGIRGATIPGEQKYLLIEFNDNGQGIPPDKKDWIFQPLKTTANEGYGSGLGLFIIRKTLTQMNGYIQETGCKGAKFKIYIPYTKSENS</sequence>
<comment type="caution">
    <text evidence="1">The sequence shown here is derived from an EMBL/GenBank/DDBJ whole genome shotgun (WGS) entry which is preliminary data.</text>
</comment>
<organism evidence="1 2">
    <name type="scientific">Dolichospermum flos-aquae UHCC 0037</name>
    <dbReference type="NCBI Taxonomy" id="2590026"/>
    <lineage>
        <taxon>Bacteria</taxon>
        <taxon>Bacillati</taxon>
        <taxon>Cyanobacteriota</taxon>
        <taxon>Cyanophyceae</taxon>
        <taxon>Nostocales</taxon>
        <taxon>Aphanizomenonaceae</taxon>
        <taxon>Dolichospermum</taxon>
    </lineage>
</organism>
<accession>A0ACC7S7D6</accession>
<reference evidence="2" key="1">
    <citation type="journal article" date="2020" name="Toxins">
        <title>Phylogenomic Analysis of Secondary Metabolism in the Toxic Cyanobacterial Genera Anabaena, Dolichospermum and Aphanizomenon.</title>
        <authorList>
            <person name="Oesterholm J."/>
            <person name="Popin R.V."/>
            <person name="Fewer D.P."/>
            <person name="Sivonen K."/>
        </authorList>
    </citation>
    <scope>NUCLEOTIDE SEQUENCE [LARGE SCALE GENOMIC DNA]</scope>
    <source>
        <strain evidence="2">UHCC 0037</strain>
    </source>
</reference>
<gene>
    <name evidence="1" type="ORF">FJR39_15375</name>
</gene>
<evidence type="ECO:0000313" key="1">
    <source>
        <dbReference type="EMBL" id="MTJ44478.1"/>
    </source>
</evidence>